<dbReference type="AlphaFoldDB" id="A0A6A6Q5X2"/>
<dbReference type="OrthoDB" id="426718at2759"/>
<feature type="region of interest" description="Disordered" evidence="1">
    <location>
        <begin position="355"/>
        <end position="382"/>
    </location>
</feature>
<proteinExistence type="predicted"/>
<dbReference type="PANTHER" id="PTHR37490:SF3">
    <property type="entry name" value="DUF3431 DOMAIN CONTAINING PROTEIN"/>
    <property type="match status" value="1"/>
</dbReference>
<dbReference type="InterPro" id="IPR021838">
    <property type="entry name" value="DUF3431"/>
</dbReference>
<evidence type="ECO:0000313" key="2">
    <source>
        <dbReference type="EMBL" id="KAF2487715.1"/>
    </source>
</evidence>
<evidence type="ECO:0000313" key="3">
    <source>
        <dbReference type="Proteomes" id="UP000799767"/>
    </source>
</evidence>
<evidence type="ECO:0000256" key="1">
    <source>
        <dbReference type="SAM" id="MobiDB-lite"/>
    </source>
</evidence>
<dbReference type="EMBL" id="MU001631">
    <property type="protein sequence ID" value="KAF2487715.1"/>
    <property type="molecule type" value="Genomic_DNA"/>
</dbReference>
<protein>
    <submittedName>
        <fullName evidence="2">Uncharacterized protein</fullName>
    </submittedName>
</protein>
<reference evidence="2" key="1">
    <citation type="journal article" date="2020" name="Stud. Mycol.">
        <title>101 Dothideomycetes genomes: a test case for predicting lifestyles and emergence of pathogens.</title>
        <authorList>
            <person name="Haridas S."/>
            <person name="Albert R."/>
            <person name="Binder M."/>
            <person name="Bloem J."/>
            <person name="Labutti K."/>
            <person name="Salamov A."/>
            <person name="Andreopoulos B."/>
            <person name="Baker S."/>
            <person name="Barry K."/>
            <person name="Bills G."/>
            <person name="Bluhm B."/>
            <person name="Cannon C."/>
            <person name="Castanera R."/>
            <person name="Culley D."/>
            <person name="Daum C."/>
            <person name="Ezra D."/>
            <person name="Gonzalez J."/>
            <person name="Henrissat B."/>
            <person name="Kuo A."/>
            <person name="Liang C."/>
            <person name="Lipzen A."/>
            <person name="Lutzoni F."/>
            <person name="Magnuson J."/>
            <person name="Mondo S."/>
            <person name="Nolan M."/>
            <person name="Ohm R."/>
            <person name="Pangilinan J."/>
            <person name="Park H.-J."/>
            <person name="Ramirez L."/>
            <person name="Alfaro M."/>
            <person name="Sun H."/>
            <person name="Tritt A."/>
            <person name="Yoshinaga Y."/>
            <person name="Zwiers L.-H."/>
            <person name="Turgeon B."/>
            <person name="Goodwin S."/>
            <person name="Spatafora J."/>
            <person name="Crous P."/>
            <person name="Grigoriev I."/>
        </authorList>
    </citation>
    <scope>NUCLEOTIDE SEQUENCE</scope>
    <source>
        <strain evidence="2">CBS 113389</strain>
    </source>
</reference>
<name>A0A6A6Q5X2_9PEZI</name>
<gene>
    <name evidence="2" type="ORF">BDY17DRAFT_289563</name>
</gene>
<dbReference type="Proteomes" id="UP000799767">
    <property type="component" value="Unassembled WGS sequence"/>
</dbReference>
<dbReference type="RefSeq" id="XP_033594284.1">
    <property type="nucleotide sequence ID" value="XM_033732366.1"/>
</dbReference>
<dbReference type="GeneID" id="54473368"/>
<dbReference type="Pfam" id="PF11913">
    <property type="entry name" value="DUF3431"/>
    <property type="match status" value="1"/>
</dbReference>
<feature type="compositionally biased region" description="Basic and acidic residues" evidence="1">
    <location>
        <begin position="360"/>
        <end position="382"/>
    </location>
</feature>
<dbReference type="PANTHER" id="PTHR37490">
    <property type="entry name" value="EXPRESSED PROTEIN"/>
    <property type="match status" value="1"/>
</dbReference>
<accession>A0A6A6Q5X2</accession>
<sequence>MQSPNTRWPIFLLGATLISLIIILFPHSTTDRGASNNVERAWNPSARRTYTTSIPEPHRVYRKALIIASVQKEDTNWTSTLPDNVDVHRYINDNPQAEFTVPMNKGNEVMAYLTYLIDHYDRLPEVMVFVHAHEFTHHNPWLLAEHTPTMVRRLSPHRVIREGYMNLHCGSWDEGTCPATIRPTEGRPWREFQDIWESLFPNDPVPEVLAQHCCGQFAISRHRALQVPREEFIRLRQWMFDTKMNLGITGQFWEYLWHFIFTGKNIYCPDQHVCYCDGFGICFEDDAEFNRVNNLLLGVDKLYAEVKLSREQVRAMEDIEDTEPREQVADSALARQDRMTAVMQDMSADVWSTVAKARSRGRDPRIRAERSKRRWEEGDGFN</sequence>
<organism evidence="2 3">
    <name type="scientific">Neohortaea acidophila</name>
    <dbReference type="NCBI Taxonomy" id="245834"/>
    <lineage>
        <taxon>Eukaryota</taxon>
        <taxon>Fungi</taxon>
        <taxon>Dikarya</taxon>
        <taxon>Ascomycota</taxon>
        <taxon>Pezizomycotina</taxon>
        <taxon>Dothideomycetes</taxon>
        <taxon>Dothideomycetidae</taxon>
        <taxon>Mycosphaerellales</taxon>
        <taxon>Teratosphaeriaceae</taxon>
        <taxon>Neohortaea</taxon>
    </lineage>
</organism>
<keyword evidence="3" id="KW-1185">Reference proteome</keyword>